<evidence type="ECO:0000259" key="4">
    <source>
        <dbReference type="PROSITE" id="PS01124"/>
    </source>
</evidence>
<dbReference type="Proteomes" id="UP001549773">
    <property type="component" value="Unassembled WGS sequence"/>
</dbReference>
<comment type="caution">
    <text evidence="5">The sequence shown here is derived from an EMBL/GenBank/DDBJ whole genome shotgun (WGS) entry which is preliminary data.</text>
</comment>
<dbReference type="SUPFAM" id="SSF46689">
    <property type="entry name" value="Homeodomain-like"/>
    <property type="match status" value="1"/>
</dbReference>
<dbReference type="SMART" id="SM00342">
    <property type="entry name" value="HTH_ARAC"/>
    <property type="match status" value="1"/>
</dbReference>
<keyword evidence="3" id="KW-0804">Transcription</keyword>
<sequence length="189" mass="21846">MKLNVKYDFNTMCKIVLQEQLAELSIPYRLHGLGEIEFERPLDPQQINKLSTSLAAYGIEIIDDQKSALVQRIKETITNMILHDDEAKNYKVSSYLSDKLNYSYVYLSNVFSEVTHSSIENFVILKKIDHAKSLIINKDYTLTEIAYQLNYSSVAHLSYQFKKTTGLTPSTFQKIIQKRRTNSIQKPNL</sequence>
<keyword evidence="6" id="KW-1185">Reference proteome</keyword>
<dbReference type="RefSeq" id="WP_354619219.1">
    <property type="nucleotide sequence ID" value="NZ_JBEWYP010000008.1"/>
</dbReference>
<dbReference type="EMBL" id="JBEWYP010000008">
    <property type="protein sequence ID" value="MET7030423.1"/>
    <property type="molecule type" value="Genomic_DNA"/>
</dbReference>
<reference evidence="5 6" key="1">
    <citation type="submission" date="2024-07" db="EMBL/GenBank/DDBJ databases">
        <title>The genome sequence of type strain Sediminicola luteus GDMCC 1.2596T.</title>
        <authorList>
            <person name="Liu Y."/>
        </authorList>
    </citation>
    <scope>NUCLEOTIDE SEQUENCE [LARGE SCALE GENOMIC DNA]</scope>
    <source>
        <strain evidence="5 6">GDMCC 1.2596</strain>
    </source>
</reference>
<accession>A0ABV2TYR0</accession>
<dbReference type="PANTHER" id="PTHR43280">
    <property type="entry name" value="ARAC-FAMILY TRANSCRIPTIONAL REGULATOR"/>
    <property type="match status" value="1"/>
</dbReference>
<gene>
    <name evidence="5" type="ORF">ABXZ32_13525</name>
</gene>
<keyword evidence="2" id="KW-0238">DNA-binding</keyword>
<dbReference type="InterPro" id="IPR009057">
    <property type="entry name" value="Homeodomain-like_sf"/>
</dbReference>
<evidence type="ECO:0000256" key="1">
    <source>
        <dbReference type="ARBA" id="ARBA00023015"/>
    </source>
</evidence>
<dbReference type="Gene3D" id="1.10.10.60">
    <property type="entry name" value="Homeodomain-like"/>
    <property type="match status" value="1"/>
</dbReference>
<evidence type="ECO:0000256" key="3">
    <source>
        <dbReference type="ARBA" id="ARBA00023163"/>
    </source>
</evidence>
<dbReference type="PROSITE" id="PS00041">
    <property type="entry name" value="HTH_ARAC_FAMILY_1"/>
    <property type="match status" value="1"/>
</dbReference>
<dbReference type="InterPro" id="IPR018062">
    <property type="entry name" value="HTH_AraC-typ_CS"/>
</dbReference>
<organism evidence="5 6">
    <name type="scientific">Sediminicola luteus</name>
    <dbReference type="NCBI Taxonomy" id="319238"/>
    <lineage>
        <taxon>Bacteria</taxon>
        <taxon>Pseudomonadati</taxon>
        <taxon>Bacteroidota</taxon>
        <taxon>Flavobacteriia</taxon>
        <taxon>Flavobacteriales</taxon>
        <taxon>Flavobacteriaceae</taxon>
        <taxon>Sediminicola</taxon>
    </lineage>
</organism>
<evidence type="ECO:0000313" key="5">
    <source>
        <dbReference type="EMBL" id="MET7030423.1"/>
    </source>
</evidence>
<dbReference type="PROSITE" id="PS01124">
    <property type="entry name" value="HTH_ARAC_FAMILY_2"/>
    <property type="match status" value="1"/>
</dbReference>
<proteinExistence type="predicted"/>
<evidence type="ECO:0000313" key="6">
    <source>
        <dbReference type="Proteomes" id="UP001549773"/>
    </source>
</evidence>
<evidence type="ECO:0000256" key="2">
    <source>
        <dbReference type="ARBA" id="ARBA00023125"/>
    </source>
</evidence>
<keyword evidence="1" id="KW-0805">Transcription regulation</keyword>
<dbReference type="PANTHER" id="PTHR43280:SF32">
    <property type="entry name" value="TRANSCRIPTIONAL REGULATORY PROTEIN"/>
    <property type="match status" value="1"/>
</dbReference>
<name>A0ABV2TYR0_9FLAO</name>
<protein>
    <submittedName>
        <fullName evidence="5">AraC family transcriptional regulator</fullName>
    </submittedName>
</protein>
<dbReference type="InterPro" id="IPR018060">
    <property type="entry name" value="HTH_AraC"/>
</dbReference>
<dbReference type="Pfam" id="PF12833">
    <property type="entry name" value="HTH_18"/>
    <property type="match status" value="1"/>
</dbReference>
<feature type="domain" description="HTH araC/xylS-type" evidence="4">
    <location>
        <begin position="75"/>
        <end position="175"/>
    </location>
</feature>